<feature type="domain" description="2EXR" evidence="2">
    <location>
        <begin position="106"/>
        <end position="179"/>
    </location>
</feature>
<dbReference type="Pfam" id="PF24864">
    <property type="entry name" value="DUF7730"/>
    <property type="match status" value="1"/>
</dbReference>
<dbReference type="Pfam" id="PF20150">
    <property type="entry name" value="2EXR"/>
    <property type="match status" value="1"/>
</dbReference>
<evidence type="ECO:0000259" key="3">
    <source>
        <dbReference type="Pfam" id="PF24864"/>
    </source>
</evidence>
<dbReference type="PANTHER" id="PTHR42085:SF1">
    <property type="entry name" value="F-BOX DOMAIN-CONTAINING PROTEIN"/>
    <property type="match status" value="1"/>
</dbReference>
<accession>A0ABR1YZ13</accession>
<keyword evidence="5" id="KW-1185">Reference proteome</keyword>
<protein>
    <submittedName>
        <fullName evidence="4">Uncharacterized protein</fullName>
    </submittedName>
</protein>
<dbReference type="InterPro" id="IPR038883">
    <property type="entry name" value="AN11006-like"/>
</dbReference>
<comment type="caution">
    <text evidence="4">The sequence shown here is derived from an EMBL/GenBank/DDBJ whole genome shotgun (WGS) entry which is preliminary data.</text>
</comment>
<dbReference type="InterPro" id="IPR056632">
    <property type="entry name" value="DUF7730"/>
</dbReference>
<sequence length="554" mass="63467">MADQEEAGGASEDTRSSPAILVSKPTATKNEGSKSGISNKQMPPPVVKIANQVGQQHAAKLRNGVYRQFVMFESTVPFSVQTMMNIDDGPMTGCEAMIVKPLKGFRFLELPREIRDRIYTFAIRSERTTNFYKKLDHPLPAISPYDTETCDLDFQHQKASTPGLLQVSRQVHAETMPILYGQTRFILHEDYLEAFLETLGRASKFVKSLRLWGTLAGFYKFASLLLRLVNLKRLELDLRFRGEDLADADWEPDFAAAEFYNIATSWILAVGRINENRYAAADIVVPNSDMTLNTPEWNAKFRSALRTNITNKFERSFPLLKLPRNVRLMIYEFAMTDRFPKTCAFLTGLGEPRTGIVAFLDFRLKIDGTRVVKRSFYGGPELDRQRDESLTPGLLRTSRLIYHESLPILYSRNTFFFYGDEDHDIPEIEELLEVFFNQIGRSASYIQRFGFERYMPGLKYLATLLQLRELFVPLSEGAYDDETPENAAKNFYERERQWIEGVSTLRRDRLAVLRIISPTIGDGMHLISTADNGGWMPQFRAELQRLLLQDEPGY</sequence>
<feature type="compositionally biased region" description="Polar residues" evidence="1">
    <location>
        <begin position="25"/>
        <end position="41"/>
    </location>
</feature>
<organism evidence="4 5">
    <name type="scientific">Phyllosticta capitalensis</name>
    <dbReference type="NCBI Taxonomy" id="121624"/>
    <lineage>
        <taxon>Eukaryota</taxon>
        <taxon>Fungi</taxon>
        <taxon>Dikarya</taxon>
        <taxon>Ascomycota</taxon>
        <taxon>Pezizomycotina</taxon>
        <taxon>Dothideomycetes</taxon>
        <taxon>Dothideomycetes incertae sedis</taxon>
        <taxon>Botryosphaeriales</taxon>
        <taxon>Phyllostictaceae</taxon>
        <taxon>Phyllosticta</taxon>
    </lineage>
</organism>
<evidence type="ECO:0000313" key="5">
    <source>
        <dbReference type="Proteomes" id="UP001492380"/>
    </source>
</evidence>
<proteinExistence type="predicted"/>
<evidence type="ECO:0000256" key="1">
    <source>
        <dbReference type="SAM" id="MobiDB-lite"/>
    </source>
</evidence>
<dbReference type="EMBL" id="JBBWRZ010000002">
    <property type="protein sequence ID" value="KAK8243922.1"/>
    <property type="molecule type" value="Genomic_DNA"/>
</dbReference>
<name>A0ABR1YZ13_9PEZI</name>
<evidence type="ECO:0000259" key="2">
    <source>
        <dbReference type="Pfam" id="PF20150"/>
    </source>
</evidence>
<feature type="domain" description="DUF7730" evidence="3">
    <location>
        <begin position="319"/>
        <end position="418"/>
    </location>
</feature>
<evidence type="ECO:0000313" key="4">
    <source>
        <dbReference type="EMBL" id="KAK8243922.1"/>
    </source>
</evidence>
<dbReference type="Proteomes" id="UP001492380">
    <property type="component" value="Unassembled WGS sequence"/>
</dbReference>
<dbReference type="PANTHER" id="PTHR42085">
    <property type="entry name" value="F-BOX DOMAIN-CONTAINING PROTEIN"/>
    <property type="match status" value="1"/>
</dbReference>
<gene>
    <name evidence="4" type="ORF">HDK90DRAFT_137653</name>
</gene>
<reference evidence="4 5" key="1">
    <citation type="submission" date="2024-04" db="EMBL/GenBank/DDBJ databases">
        <title>Phyllosticta paracitricarpa is synonymous to the EU quarantine fungus P. citricarpa based on phylogenomic analyses.</title>
        <authorList>
            <consortium name="Lawrence Berkeley National Laboratory"/>
            <person name="Van Ingen-Buijs V.A."/>
            <person name="Van Westerhoven A.C."/>
            <person name="Haridas S."/>
            <person name="Skiadas P."/>
            <person name="Martin F."/>
            <person name="Groenewald J.Z."/>
            <person name="Crous P.W."/>
            <person name="Seidl M.F."/>
        </authorList>
    </citation>
    <scope>NUCLEOTIDE SEQUENCE [LARGE SCALE GENOMIC DNA]</scope>
    <source>
        <strain evidence="4 5">CBS 123374</strain>
    </source>
</reference>
<dbReference type="InterPro" id="IPR045518">
    <property type="entry name" value="2EXR"/>
</dbReference>
<feature type="region of interest" description="Disordered" evidence="1">
    <location>
        <begin position="1"/>
        <end position="44"/>
    </location>
</feature>